<dbReference type="Pfam" id="PF05768">
    <property type="entry name" value="Glrx-like"/>
    <property type="match status" value="1"/>
</dbReference>
<evidence type="ECO:0000313" key="1">
    <source>
        <dbReference type="EMBL" id="GGC91081.1"/>
    </source>
</evidence>
<reference evidence="1" key="2">
    <citation type="submission" date="2020-09" db="EMBL/GenBank/DDBJ databases">
        <authorList>
            <person name="Sun Q."/>
            <person name="Zhou Y."/>
        </authorList>
    </citation>
    <scope>NUCLEOTIDE SEQUENCE</scope>
    <source>
        <strain evidence="1">CGMCC 1.10998</strain>
    </source>
</reference>
<dbReference type="InterPro" id="IPR052565">
    <property type="entry name" value="Glutaredoxin-like_YDR286C"/>
</dbReference>
<dbReference type="EMBL" id="BMED01000005">
    <property type="protein sequence ID" value="GGC91081.1"/>
    <property type="molecule type" value="Genomic_DNA"/>
</dbReference>
<comment type="caution">
    <text evidence="1">The sequence shown here is derived from an EMBL/GenBank/DDBJ whole genome shotgun (WGS) entry which is preliminary data.</text>
</comment>
<dbReference type="InterPro" id="IPR008554">
    <property type="entry name" value="Glutaredoxin-like"/>
</dbReference>
<dbReference type="PANTHER" id="PTHR33558">
    <property type="entry name" value="GLUTAREDOXIN-LIKE PROTEIN C5ORF63 HOMOLOG"/>
    <property type="match status" value="1"/>
</dbReference>
<evidence type="ECO:0000313" key="2">
    <source>
        <dbReference type="Proteomes" id="UP000637423"/>
    </source>
</evidence>
<gene>
    <name evidence="1" type="ORF">GCM10011396_42960</name>
</gene>
<proteinExistence type="predicted"/>
<dbReference type="RefSeq" id="WP_188568183.1">
    <property type="nucleotide sequence ID" value="NZ_BMED01000005.1"/>
</dbReference>
<keyword evidence="2" id="KW-1185">Reference proteome</keyword>
<accession>A0A916UVX4</accession>
<protein>
    <submittedName>
        <fullName evidence="1">Thioredoxin family protein</fullName>
    </submittedName>
</protein>
<organism evidence="1 2">
    <name type="scientific">Undibacterium terreum</name>
    <dbReference type="NCBI Taxonomy" id="1224302"/>
    <lineage>
        <taxon>Bacteria</taxon>
        <taxon>Pseudomonadati</taxon>
        <taxon>Pseudomonadota</taxon>
        <taxon>Betaproteobacteria</taxon>
        <taxon>Burkholderiales</taxon>
        <taxon>Oxalobacteraceae</taxon>
        <taxon>Undibacterium</taxon>
    </lineage>
</organism>
<sequence>MIQFTLYSRSYCHLCDDMLQALQAYNAEQAFTVKVVDVDADDALVALYDELVPVLIGKKGDGEEQQICHYFLDHAKLKDFLS</sequence>
<dbReference type="Gene3D" id="3.40.30.10">
    <property type="entry name" value="Glutaredoxin"/>
    <property type="match status" value="1"/>
</dbReference>
<dbReference type="AlphaFoldDB" id="A0A916UVX4"/>
<dbReference type="InterPro" id="IPR036249">
    <property type="entry name" value="Thioredoxin-like_sf"/>
</dbReference>
<reference evidence="1" key="1">
    <citation type="journal article" date="2014" name="Int. J. Syst. Evol. Microbiol.">
        <title>Complete genome sequence of Corynebacterium casei LMG S-19264T (=DSM 44701T), isolated from a smear-ripened cheese.</title>
        <authorList>
            <consortium name="US DOE Joint Genome Institute (JGI-PGF)"/>
            <person name="Walter F."/>
            <person name="Albersmeier A."/>
            <person name="Kalinowski J."/>
            <person name="Ruckert C."/>
        </authorList>
    </citation>
    <scope>NUCLEOTIDE SEQUENCE</scope>
    <source>
        <strain evidence="1">CGMCC 1.10998</strain>
    </source>
</reference>
<dbReference type="SUPFAM" id="SSF52833">
    <property type="entry name" value="Thioredoxin-like"/>
    <property type="match status" value="1"/>
</dbReference>
<name>A0A916UVX4_9BURK</name>
<dbReference type="Proteomes" id="UP000637423">
    <property type="component" value="Unassembled WGS sequence"/>
</dbReference>
<dbReference type="PANTHER" id="PTHR33558:SF1">
    <property type="entry name" value="GLUTAREDOXIN-LIKE PROTEIN C5ORF63 HOMOLOG"/>
    <property type="match status" value="1"/>
</dbReference>